<dbReference type="OrthoDB" id="6359943at2759"/>
<dbReference type="CDD" id="cd18186">
    <property type="entry name" value="BTB_POZ_ZBTB_KLHL-like"/>
    <property type="match status" value="1"/>
</dbReference>
<protein>
    <recommendedName>
        <fullName evidence="3">BTB domain-containing protein</fullName>
    </recommendedName>
</protein>
<dbReference type="InterPro" id="IPR011333">
    <property type="entry name" value="SKP1/BTB/POZ_sf"/>
</dbReference>
<evidence type="ECO:0000259" key="3">
    <source>
        <dbReference type="PROSITE" id="PS50097"/>
    </source>
</evidence>
<keyword evidence="2" id="KW-0677">Repeat</keyword>
<keyword evidence="1" id="KW-0880">Kelch repeat</keyword>
<evidence type="ECO:0000313" key="5">
    <source>
        <dbReference type="Proteomes" id="UP001153069"/>
    </source>
</evidence>
<dbReference type="Proteomes" id="UP001153069">
    <property type="component" value="Unassembled WGS sequence"/>
</dbReference>
<evidence type="ECO:0000256" key="2">
    <source>
        <dbReference type="ARBA" id="ARBA00022737"/>
    </source>
</evidence>
<dbReference type="InterPro" id="IPR000210">
    <property type="entry name" value="BTB/POZ_dom"/>
</dbReference>
<dbReference type="SMART" id="SM00225">
    <property type="entry name" value="BTB"/>
    <property type="match status" value="1"/>
</dbReference>
<dbReference type="Gene3D" id="3.30.710.10">
    <property type="entry name" value="Potassium Channel Kv1.1, Chain A"/>
    <property type="match status" value="1"/>
</dbReference>
<evidence type="ECO:0000313" key="4">
    <source>
        <dbReference type="EMBL" id="CAB9512508.1"/>
    </source>
</evidence>
<dbReference type="AlphaFoldDB" id="A0A9N8E115"/>
<organism evidence="4 5">
    <name type="scientific">Seminavis robusta</name>
    <dbReference type="NCBI Taxonomy" id="568900"/>
    <lineage>
        <taxon>Eukaryota</taxon>
        <taxon>Sar</taxon>
        <taxon>Stramenopiles</taxon>
        <taxon>Ochrophyta</taxon>
        <taxon>Bacillariophyta</taxon>
        <taxon>Bacillariophyceae</taxon>
        <taxon>Bacillariophycidae</taxon>
        <taxon>Naviculales</taxon>
        <taxon>Naviculaceae</taxon>
        <taxon>Seminavis</taxon>
    </lineage>
</organism>
<dbReference type="EMBL" id="CAICTM010000538">
    <property type="protein sequence ID" value="CAB9512508.1"/>
    <property type="molecule type" value="Genomic_DNA"/>
</dbReference>
<dbReference type="PANTHER" id="PTHR24412:SF489">
    <property type="entry name" value="RING FINGER DOMAIN AND KELCH REPEAT-CONTAINING PROTEIN DDB_G0271372"/>
    <property type="match status" value="1"/>
</dbReference>
<proteinExistence type="predicted"/>
<accession>A0A9N8E115</accession>
<gene>
    <name evidence="4" type="ORF">SEMRO_539_G162890.1</name>
</gene>
<dbReference type="PANTHER" id="PTHR24412">
    <property type="entry name" value="KELCH PROTEIN"/>
    <property type="match status" value="1"/>
</dbReference>
<evidence type="ECO:0000256" key="1">
    <source>
        <dbReference type="ARBA" id="ARBA00022441"/>
    </source>
</evidence>
<feature type="domain" description="BTB" evidence="3">
    <location>
        <begin position="31"/>
        <end position="98"/>
    </location>
</feature>
<dbReference type="PROSITE" id="PS50097">
    <property type="entry name" value="BTB"/>
    <property type="match status" value="1"/>
</dbReference>
<name>A0A9N8E115_9STRA</name>
<dbReference type="SUPFAM" id="SSF54695">
    <property type="entry name" value="POZ domain"/>
    <property type="match status" value="1"/>
</dbReference>
<comment type="caution">
    <text evidence="4">The sequence shown here is derived from an EMBL/GenBank/DDBJ whole genome shotgun (WGS) entry which is preliminary data.</text>
</comment>
<reference evidence="4" key="1">
    <citation type="submission" date="2020-06" db="EMBL/GenBank/DDBJ databases">
        <authorList>
            <consortium name="Plant Systems Biology data submission"/>
        </authorList>
    </citation>
    <scope>NUCLEOTIDE SEQUENCE</scope>
    <source>
        <strain evidence="4">D6</strain>
    </source>
</reference>
<dbReference type="Pfam" id="PF00651">
    <property type="entry name" value="BTB"/>
    <property type="match status" value="1"/>
</dbReference>
<sequence>MSNSLSFLDGVPEEVPLAAAFSSLWKDKELHDVKLRGNDGTITSANRYALSVRSDVFRKMLLGGFKESSDKEVELPYSGPVLEALLDYIHTGSTKLVVDPTTAKSIEKVDQELVLGLVSLLEASLFFQLPDLCKKTYSSMMQLLDVIPSLSFVVVEACMEYGPTVPQEIVAHAFTIIQTNEECIKEDNSWVAVISAPTLEAIFKYDSTIRGDQYLLCEILQCWVEEDEERKAVARELVQKHICLEELDPEFLTSCVMASGIATTEHLLSAFQTQSLAAREMHGMFLRQCKDAVWTSSGTAIATSENLKTDLLKYPAIKEGTVQWTVEIMDHCDAKDVWLGVVKAGCPTYGDVCASYTTVGGGVAYGGCGMVFHAGNLVHRDLPKLTTGSSVTLTLHVLENGIELCGSVDGGPLFQILQAIQGHAEGYVPAVAMAVPGSVRLENIKLLKNI</sequence>
<keyword evidence="5" id="KW-1185">Reference proteome</keyword>